<reference evidence="1 2" key="1">
    <citation type="journal article" date="2022" name="Hortic Res">
        <title>A haplotype resolved chromosomal level avocado genome allows analysis of novel avocado genes.</title>
        <authorList>
            <person name="Nath O."/>
            <person name="Fletcher S.J."/>
            <person name="Hayward A."/>
            <person name="Shaw L.M."/>
            <person name="Masouleh A.K."/>
            <person name="Furtado A."/>
            <person name="Henry R.J."/>
            <person name="Mitter N."/>
        </authorList>
    </citation>
    <scope>NUCLEOTIDE SEQUENCE [LARGE SCALE GENOMIC DNA]</scope>
    <source>
        <strain evidence="2">cv. Hass</strain>
    </source>
</reference>
<name>A0ACC2M616_PERAE</name>
<sequence>MAEEASETLNPLSPSKPSEADDLKQQPQASVFSGFPAYPNADLQLFPIMYPTLVPGFIPSQNQEQNNHGGGIYAVPVIPFMGSMVGLPSNTLIPFKYTVPTRPNPAEGGVVGEERGPEERQRHPPQRQVIVRRFQFGFQLDLLLIVKLAAVVFVFNQDGSRQRLLFLLFFASFIYLYQTGALTPFIRWLSRGMQRPGVPPQPQPQPQPHPPVRAENEPVVRPEDENAHQPGNENQPQDNMNQPAENENRPEPARGNGVNWCAQVTCNAHRRVGMPCLLLMMAALQKNRKAKEESRPKGATRSCISLLAEIKSFKNQETSSKRNGSKENPF</sequence>
<evidence type="ECO:0000313" key="1">
    <source>
        <dbReference type="EMBL" id="KAJ8641092.1"/>
    </source>
</evidence>
<accession>A0ACC2M616</accession>
<keyword evidence="2" id="KW-1185">Reference proteome</keyword>
<proteinExistence type="predicted"/>
<dbReference type="Proteomes" id="UP001234297">
    <property type="component" value="Chromosome 5"/>
</dbReference>
<organism evidence="1 2">
    <name type="scientific">Persea americana</name>
    <name type="common">Avocado</name>
    <dbReference type="NCBI Taxonomy" id="3435"/>
    <lineage>
        <taxon>Eukaryota</taxon>
        <taxon>Viridiplantae</taxon>
        <taxon>Streptophyta</taxon>
        <taxon>Embryophyta</taxon>
        <taxon>Tracheophyta</taxon>
        <taxon>Spermatophyta</taxon>
        <taxon>Magnoliopsida</taxon>
        <taxon>Magnoliidae</taxon>
        <taxon>Laurales</taxon>
        <taxon>Lauraceae</taxon>
        <taxon>Persea</taxon>
    </lineage>
</organism>
<gene>
    <name evidence="1" type="ORF">MRB53_017786</name>
</gene>
<protein>
    <submittedName>
        <fullName evidence="1">Uncharacterized protein</fullName>
    </submittedName>
</protein>
<comment type="caution">
    <text evidence="1">The sequence shown here is derived from an EMBL/GenBank/DDBJ whole genome shotgun (WGS) entry which is preliminary data.</text>
</comment>
<dbReference type="EMBL" id="CM056813">
    <property type="protein sequence ID" value="KAJ8641092.1"/>
    <property type="molecule type" value="Genomic_DNA"/>
</dbReference>
<evidence type="ECO:0000313" key="2">
    <source>
        <dbReference type="Proteomes" id="UP001234297"/>
    </source>
</evidence>